<name>A0A6J4TS43_9ACTN</name>
<reference evidence="2" key="1">
    <citation type="submission" date="2020-02" db="EMBL/GenBank/DDBJ databases">
        <authorList>
            <person name="Meier V. D."/>
        </authorList>
    </citation>
    <scope>NUCLEOTIDE SEQUENCE</scope>
    <source>
        <strain evidence="2">AVDCRST_MAG85</strain>
    </source>
</reference>
<feature type="compositionally biased region" description="Basic and acidic residues" evidence="1">
    <location>
        <begin position="7"/>
        <end position="37"/>
    </location>
</feature>
<feature type="non-terminal residue" evidence="2">
    <location>
        <position position="59"/>
    </location>
</feature>
<sequence length="59" mass="6684">VQAHRPRPVERGDRRRARRLGDHGEDARRAVADEARPARPRAGRRAGVRVGRGAARRRL</sequence>
<dbReference type="EMBL" id="CADCVT010000393">
    <property type="protein sequence ID" value="CAA9529558.1"/>
    <property type="molecule type" value="Genomic_DNA"/>
</dbReference>
<feature type="non-terminal residue" evidence="2">
    <location>
        <position position="1"/>
    </location>
</feature>
<proteinExistence type="predicted"/>
<organism evidence="2">
    <name type="scientific">uncultured Solirubrobacteraceae bacterium</name>
    <dbReference type="NCBI Taxonomy" id="1162706"/>
    <lineage>
        <taxon>Bacteria</taxon>
        <taxon>Bacillati</taxon>
        <taxon>Actinomycetota</taxon>
        <taxon>Thermoleophilia</taxon>
        <taxon>Solirubrobacterales</taxon>
        <taxon>Solirubrobacteraceae</taxon>
        <taxon>environmental samples</taxon>
    </lineage>
</organism>
<gene>
    <name evidence="2" type="ORF">AVDCRST_MAG85-3547</name>
</gene>
<evidence type="ECO:0000256" key="1">
    <source>
        <dbReference type="SAM" id="MobiDB-lite"/>
    </source>
</evidence>
<dbReference type="AlphaFoldDB" id="A0A6J4TS43"/>
<feature type="region of interest" description="Disordered" evidence="1">
    <location>
        <begin position="1"/>
        <end position="59"/>
    </location>
</feature>
<feature type="compositionally biased region" description="Basic residues" evidence="1">
    <location>
        <begin position="38"/>
        <end position="47"/>
    </location>
</feature>
<evidence type="ECO:0000313" key="2">
    <source>
        <dbReference type="EMBL" id="CAA9529558.1"/>
    </source>
</evidence>
<protein>
    <submittedName>
        <fullName evidence="2">Two-component transcriptional response regulator, LuxR family</fullName>
    </submittedName>
</protein>
<accession>A0A6J4TS43</accession>